<evidence type="ECO:0000313" key="2">
    <source>
        <dbReference type="Proteomes" id="UP001165586"/>
    </source>
</evidence>
<evidence type="ECO:0000313" key="1">
    <source>
        <dbReference type="EMBL" id="MCS5737260.1"/>
    </source>
</evidence>
<organism evidence="1 2">
    <name type="scientific">Herbiconiux daphne</name>
    <dbReference type="NCBI Taxonomy" id="2970914"/>
    <lineage>
        <taxon>Bacteria</taxon>
        <taxon>Bacillati</taxon>
        <taxon>Actinomycetota</taxon>
        <taxon>Actinomycetes</taxon>
        <taxon>Micrococcales</taxon>
        <taxon>Microbacteriaceae</taxon>
        <taxon>Herbiconiux</taxon>
    </lineage>
</organism>
<name>A0ABT2HBB7_9MICO</name>
<sequence length="202" mass="22319">ELEWLDAPVDCLVADQFLPDMRADGHRLSFEAFNALLDAIRASLPILEESEKAARKRSNVAHLGKPIQHDAVALFLDAEGWTLSTGSEGQRHIRSPFEAEYTNEQAGSDTSVTYFLPGTRDYEQGHFVSHHASDATRSDADFLDAIGFVSAQFEALPASTEQTRPDRPAFTQVQGGKLHDRIESTLLNVLAALRNPAWLGHH</sequence>
<gene>
    <name evidence="1" type="ORF">N1032_26375</name>
</gene>
<reference evidence="1" key="1">
    <citation type="submission" date="2022-08" db="EMBL/GenBank/DDBJ databases">
        <authorList>
            <person name="Deng Y."/>
            <person name="Han X.-F."/>
            <person name="Zhang Y.-Q."/>
        </authorList>
    </citation>
    <scope>NUCLEOTIDE SEQUENCE</scope>
    <source>
        <strain evidence="1">CPCC 203386</strain>
    </source>
</reference>
<accession>A0ABT2HBB7</accession>
<feature type="non-terminal residue" evidence="1">
    <location>
        <position position="1"/>
    </location>
</feature>
<dbReference type="EMBL" id="JANLCJ010000546">
    <property type="protein sequence ID" value="MCS5737260.1"/>
    <property type="molecule type" value="Genomic_DNA"/>
</dbReference>
<dbReference type="RefSeq" id="WP_259543608.1">
    <property type="nucleotide sequence ID" value="NZ_JANLCJ010000546.1"/>
</dbReference>
<keyword evidence="2" id="KW-1185">Reference proteome</keyword>
<dbReference type="Proteomes" id="UP001165586">
    <property type="component" value="Unassembled WGS sequence"/>
</dbReference>
<comment type="caution">
    <text evidence="1">The sequence shown here is derived from an EMBL/GenBank/DDBJ whole genome shotgun (WGS) entry which is preliminary data.</text>
</comment>
<feature type="non-terminal residue" evidence="1">
    <location>
        <position position="202"/>
    </location>
</feature>
<proteinExistence type="predicted"/>
<protein>
    <submittedName>
        <fullName evidence="1">Uncharacterized protein</fullName>
    </submittedName>
</protein>